<comment type="caution">
    <text evidence="3">The sequence shown here is derived from an EMBL/GenBank/DDBJ whole genome shotgun (WGS) entry which is preliminary data.</text>
</comment>
<dbReference type="Proteomes" id="UP000824998">
    <property type="component" value="Unassembled WGS sequence"/>
</dbReference>
<evidence type="ECO:0000256" key="2">
    <source>
        <dbReference type="SAM" id="MobiDB-lite"/>
    </source>
</evidence>
<accession>A0A9P8C4X1</accession>
<feature type="region of interest" description="Disordered" evidence="2">
    <location>
        <begin position="1263"/>
        <end position="1313"/>
    </location>
</feature>
<reference evidence="3" key="1">
    <citation type="journal article" date="2021" name="IMA Fungus">
        <title>Genomic characterization of three marine fungi, including Emericellopsis atlantica sp. nov. with signatures of a generalist lifestyle and marine biomass degradation.</title>
        <authorList>
            <person name="Hagestad O.C."/>
            <person name="Hou L."/>
            <person name="Andersen J.H."/>
            <person name="Hansen E.H."/>
            <person name="Altermark B."/>
            <person name="Li C."/>
            <person name="Kuhnert E."/>
            <person name="Cox R.J."/>
            <person name="Crous P.W."/>
            <person name="Spatafora J.W."/>
            <person name="Lail K."/>
            <person name="Amirebrahimi M."/>
            <person name="Lipzen A."/>
            <person name="Pangilinan J."/>
            <person name="Andreopoulos W."/>
            <person name="Hayes R.D."/>
            <person name="Ng V."/>
            <person name="Grigoriev I.V."/>
            <person name="Jackson S.A."/>
            <person name="Sutton T.D.S."/>
            <person name="Dobson A.D.W."/>
            <person name="Rama T."/>
        </authorList>
    </citation>
    <scope>NUCLEOTIDE SEQUENCE</scope>
    <source>
        <strain evidence="3">TRa018bII</strain>
    </source>
</reference>
<feature type="region of interest" description="Disordered" evidence="2">
    <location>
        <begin position="971"/>
        <end position="1238"/>
    </location>
</feature>
<evidence type="ECO:0000256" key="1">
    <source>
        <dbReference type="SAM" id="Coils"/>
    </source>
</evidence>
<feature type="region of interest" description="Disordered" evidence="2">
    <location>
        <begin position="1"/>
        <end position="39"/>
    </location>
</feature>
<feature type="compositionally biased region" description="Polar residues" evidence="2">
    <location>
        <begin position="587"/>
        <end position="616"/>
    </location>
</feature>
<feature type="region of interest" description="Disordered" evidence="2">
    <location>
        <begin position="931"/>
        <end position="957"/>
    </location>
</feature>
<feature type="compositionally biased region" description="Basic and acidic residues" evidence="2">
    <location>
        <begin position="1224"/>
        <end position="1234"/>
    </location>
</feature>
<proteinExistence type="predicted"/>
<feature type="compositionally biased region" description="Polar residues" evidence="2">
    <location>
        <begin position="1081"/>
        <end position="1099"/>
    </location>
</feature>
<feature type="compositionally biased region" description="Basic and acidic residues" evidence="2">
    <location>
        <begin position="1100"/>
        <end position="1116"/>
    </location>
</feature>
<name>A0A9P8C4X1_9HELO</name>
<dbReference type="EMBL" id="MU251476">
    <property type="protein sequence ID" value="KAG9234073.1"/>
    <property type="molecule type" value="Genomic_DNA"/>
</dbReference>
<feature type="compositionally biased region" description="Basic residues" evidence="2">
    <location>
        <begin position="1265"/>
        <end position="1275"/>
    </location>
</feature>
<feature type="compositionally biased region" description="Basic and acidic residues" evidence="2">
    <location>
        <begin position="1063"/>
        <end position="1078"/>
    </location>
</feature>
<feature type="compositionally biased region" description="Low complexity" evidence="2">
    <location>
        <begin position="21"/>
        <end position="38"/>
    </location>
</feature>
<feature type="compositionally biased region" description="Basic and acidic residues" evidence="2">
    <location>
        <begin position="1041"/>
        <end position="1053"/>
    </location>
</feature>
<dbReference type="OrthoDB" id="4760831at2759"/>
<feature type="compositionally biased region" description="Polar residues" evidence="2">
    <location>
        <begin position="998"/>
        <end position="1008"/>
    </location>
</feature>
<sequence>MPRRRSPNGDEACFEKYKDISSSSESSLTSTTEAASETLEPHRTLHYFPSEDHLSFYIKLEREGSKKKFEVAPMSNYQTPEGSGENGARNSMALSEEQIASPASLPPVFASTHDTRRAKYHMNELGTFADRLDESASRAFPNRGRARYKQVIAVLIQWGDDASSVQPEIDRMRTIFESCYGFYTQLWLIPSSSSHLKLMSLVLHFLEDYGSSDNLMVVYYGGHGVISGAGQTTWLSKQESLSPSLNWTAIQSLFEETESDVLFLLDCCAIAGPAAGGGQGITETIAASGLEPWPPGPGRNLFTNALISVLEDWITRPSFTAAMLHSEVLSAIKHEKPERRKWADLQKIQDRKTPIYILNSSVVSSLSIELATRRTVHGRSSANFSRPALAPSPLNPSPVFTKYDIYNPANLLKTSKTGELQIPHVLISVALEEDQMVDIEAWYRWVRQIPALAKYAVVEGIYRSYSTLLLMSIPLLIWDVLPDDLAVSFVAYVQSRNLLSAESVEDFHRLTLHKDPEPQRRQLHSYAKSTNTVVAEKHVNELMKTVQAKTSNPAIESATLVKITNIADLPQSPKSPITPKSPLFNRHSLNIDSPTSQYSPVSQTGVFTTIRSSMERPSTARGPDTNRQSTRLDTPRISVEVTTEQHVEESPVPSRPQTANSRPQTAKGSEAGRKFASLDSPLHSRLSVIAPWAEDTNVPPITDGAYRRDSPLHSNPFPGAPVVERPIRAALQTTNLGLNRQSTGAESPLNTDPFALERYINDSNPSRSGLAISTDPVSPTSRDVPLTIDNNTDPVSRVPLDRASSRRAAKLDAALADIFATETKPNSPANNAEKRRSMVVDLEADISETEALIKDLQQEAKHARDEARRAWDELGKREREERERLARLRDGKTIEFGRFILRVVGEGGGRDESVGGKAGRILGTILSPREAMEKRRRAKSEPRYGSNSKKEKGVGGFGGGMGVALVDPRVKITYPPMPPPKNSAKDTAMPKTPVHEFITQQPKSQGKNSKAKDTPVEVYQPTLPAPLPPQILPTRVPSSKTPERSTRSNDAPRKASVSQPGPVEKKPLISQSKPERKPSVQKGQPSTESRPSIQQGRPSTNERRPSFQHQIPERKSSLQNVAHPNNASNNGSFTKPVFGEGSEFPDADPNVMRHMMSFDGDNPSRQHMRRPSLDPTPSPETHRKDKDKNRVIQKAVGKKSSKNSSGSSRVSDVGGKRGKRDKGKGKERETRGRTETAYTFFNDEDLLDKEMAWRSAVVTEELPKRKGSKLVKKRWLSRDRSTGREALDKNGGGVKGKTSDNGILAREPGGRKMSLDVVGSGRPSIDLQGTNGGRRPSLDVVGLNGSAGRTRKGSFDVAREHIIGGLGWNRTKVKV</sequence>
<organism evidence="3 4">
    <name type="scientific">Amylocarpus encephaloides</name>
    <dbReference type="NCBI Taxonomy" id="45428"/>
    <lineage>
        <taxon>Eukaryota</taxon>
        <taxon>Fungi</taxon>
        <taxon>Dikarya</taxon>
        <taxon>Ascomycota</taxon>
        <taxon>Pezizomycotina</taxon>
        <taxon>Leotiomycetes</taxon>
        <taxon>Helotiales</taxon>
        <taxon>Helotiales incertae sedis</taxon>
        <taxon>Amylocarpus</taxon>
    </lineage>
</organism>
<feature type="region of interest" description="Disordered" evidence="2">
    <location>
        <begin position="760"/>
        <end position="803"/>
    </location>
</feature>
<feature type="compositionally biased region" description="Polar residues" evidence="2">
    <location>
        <begin position="1117"/>
        <end position="1133"/>
    </location>
</feature>
<feature type="region of interest" description="Disordered" evidence="2">
    <location>
        <begin position="572"/>
        <end position="678"/>
    </location>
</feature>
<protein>
    <submittedName>
        <fullName evidence="3">Uncharacterized protein</fullName>
    </submittedName>
</protein>
<feature type="compositionally biased region" description="Basic and acidic residues" evidence="2">
    <location>
        <begin position="1276"/>
        <end position="1288"/>
    </location>
</feature>
<feature type="compositionally biased region" description="Polar residues" evidence="2">
    <location>
        <begin position="655"/>
        <end position="667"/>
    </location>
</feature>
<keyword evidence="1" id="KW-0175">Coiled coil</keyword>
<evidence type="ECO:0000313" key="4">
    <source>
        <dbReference type="Proteomes" id="UP000824998"/>
    </source>
</evidence>
<feature type="coiled-coil region" evidence="1">
    <location>
        <begin position="839"/>
        <end position="873"/>
    </location>
</feature>
<keyword evidence="4" id="KW-1185">Reference proteome</keyword>
<feature type="compositionally biased region" description="Low complexity" evidence="2">
    <location>
        <begin position="1202"/>
        <end position="1213"/>
    </location>
</feature>
<feature type="compositionally biased region" description="Basic and acidic residues" evidence="2">
    <location>
        <begin position="1180"/>
        <end position="1190"/>
    </location>
</feature>
<evidence type="ECO:0000313" key="3">
    <source>
        <dbReference type="EMBL" id="KAG9234073.1"/>
    </source>
</evidence>
<gene>
    <name evidence="3" type="ORF">BJ875DRAFT_510631</name>
</gene>